<protein>
    <recommendedName>
        <fullName evidence="4">ferredoxin:thioredoxin reductase</fullName>
        <ecNumber evidence="4">1.8.7.2</ecNumber>
    </recommendedName>
    <alternativeName>
        <fullName evidence="12">Ferredoxin-thioredoxin reductase subunit B</fullName>
    </alternativeName>
</protein>
<dbReference type="GO" id="GO:0051539">
    <property type="term" value="F:4 iron, 4 sulfur cluster binding"/>
    <property type="evidence" value="ECO:0007669"/>
    <property type="project" value="UniProtKB-KW"/>
</dbReference>
<proteinExistence type="inferred from homology"/>
<keyword evidence="7" id="KW-0560">Oxidoreductase</keyword>
<comment type="similarity">
    <text evidence="3">Belongs to the ferredoxin thioredoxin reductase beta subunit family.</text>
</comment>
<name>A0A6S6SRI2_9BACT</name>
<dbReference type="Gene3D" id="3.40.250.10">
    <property type="entry name" value="Rhodanese-like domain"/>
    <property type="match status" value="1"/>
</dbReference>
<gene>
    <name evidence="15" type="ORF">HELGO_WM3843</name>
</gene>
<reference evidence="15" key="1">
    <citation type="submission" date="2020-01" db="EMBL/GenBank/DDBJ databases">
        <authorList>
            <person name="Meier V. D."/>
            <person name="Meier V D."/>
        </authorList>
    </citation>
    <scope>NUCLEOTIDE SEQUENCE</scope>
    <source>
        <strain evidence="15">HLG_WM_MAG_04</strain>
    </source>
</reference>
<comment type="function">
    <text evidence="2">Catalytic subunit of the ferredoxin-thioredoxin reductase (FTR), which catalyzes the two-electron reduction of thioredoxins by the electrons provided by reduced ferredoxin.</text>
</comment>
<dbReference type="PANTHER" id="PTHR35113:SF1">
    <property type="entry name" value="FERREDOXIN-THIOREDOXIN REDUCTASE CATALYTIC CHAIN, CHLOROPLASTIC"/>
    <property type="match status" value="1"/>
</dbReference>
<keyword evidence="5" id="KW-0004">4Fe-4S</keyword>
<keyword evidence="9" id="KW-0411">Iron-sulfur</keyword>
<dbReference type="GO" id="GO:0016730">
    <property type="term" value="F:oxidoreductase activity, acting on iron-sulfur proteins as donors"/>
    <property type="evidence" value="ECO:0007669"/>
    <property type="project" value="InterPro"/>
</dbReference>
<evidence type="ECO:0000256" key="13">
    <source>
        <dbReference type="ARBA" id="ARBA00048150"/>
    </source>
</evidence>
<evidence type="ECO:0000256" key="2">
    <source>
        <dbReference type="ARBA" id="ARBA00003945"/>
    </source>
</evidence>
<feature type="domain" description="Rhodanese" evidence="14">
    <location>
        <begin position="156"/>
        <end position="243"/>
    </location>
</feature>
<evidence type="ECO:0000256" key="4">
    <source>
        <dbReference type="ARBA" id="ARBA00012358"/>
    </source>
</evidence>
<dbReference type="SUPFAM" id="SSF52821">
    <property type="entry name" value="Rhodanese/Cell cycle control phosphatase"/>
    <property type="match status" value="1"/>
</dbReference>
<dbReference type="EC" id="1.8.7.2" evidence="4"/>
<dbReference type="CDD" id="cd00158">
    <property type="entry name" value="RHOD"/>
    <property type="match status" value="1"/>
</dbReference>
<evidence type="ECO:0000256" key="11">
    <source>
        <dbReference type="ARBA" id="ARBA00026011"/>
    </source>
</evidence>
<evidence type="ECO:0000256" key="12">
    <source>
        <dbReference type="ARBA" id="ARBA00030295"/>
    </source>
</evidence>
<dbReference type="InterPro" id="IPR001763">
    <property type="entry name" value="Rhodanese-like_dom"/>
</dbReference>
<evidence type="ECO:0000256" key="6">
    <source>
        <dbReference type="ARBA" id="ARBA00022723"/>
    </source>
</evidence>
<dbReference type="Pfam" id="PF00581">
    <property type="entry name" value="Rhodanese"/>
    <property type="match status" value="1"/>
</dbReference>
<dbReference type="SUPFAM" id="SSF57662">
    <property type="entry name" value="Ferredoxin thioredoxin reductase (FTR), catalytic beta chain"/>
    <property type="match status" value="1"/>
</dbReference>
<evidence type="ECO:0000256" key="7">
    <source>
        <dbReference type="ARBA" id="ARBA00023002"/>
    </source>
</evidence>
<sequence length="245" mass="27389">MQAIDMNSTEFQTELEKTWKFVDKVYESKGWVPNPNEDVNEGVAMGLARNKLIYGKRFCPCFMVIGETKEEQKAADNRICPCKPAIEKEIPEDGMCHCGIFCTPEFAASQKKTDEIEEVVHAHSRGLTQDEAQMLVVKDQLDGDELEALIEARELDMVAFTLIDVREQMEYNQAHIIGTDALVSTSNFYAGIEAFNDKQAEPIIVYCLSGSRSYQVQQAMGTLGFKQVSNLAHGIGSFRGKTQSV</sequence>
<evidence type="ECO:0000256" key="8">
    <source>
        <dbReference type="ARBA" id="ARBA00023004"/>
    </source>
</evidence>
<dbReference type="Gene3D" id="3.90.460.10">
    <property type="entry name" value="Ferredoxin thioredoxin reductase catalytic beta subunit"/>
    <property type="match status" value="1"/>
</dbReference>
<comment type="catalytic activity">
    <reaction evidence="13">
        <text>[thioredoxin]-disulfide + 2 reduced [2Fe-2S]-[ferredoxin] + 2 H(+) = [thioredoxin]-dithiol + 2 oxidized [2Fe-2S]-[ferredoxin]</text>
        <dbReference type="Rhea" id="RHEA:42336"/>
        <dbReference type="Rhea" id="RHEA-COMP:10000"/>
        <dbReference type="Rhea" id="RHEA-COMP:10001"/>
        <dbReference type="Rhea" id="RHEA-COMP:10698"/>
        <dbReference type="Rhea" id="RHEA-COMP:10700"/>
        <dbReference type="ChEBI" id="CHEBI:15378"/>
        <dbReference type="ChEBI" id="CHEBI:29950"/>
        <dbReference type="ChEBI" id="CHEBI:33737"/>
        <dbReference type="ChEBI" id="CHEBI:33738"/>
        <dbReference type="ChEBI" id="CHEBI:50058"/>
        <dbReference type="EC" id="1.8.7.2"/>
    </reaction>
</comment>
<evidence type="ECO:0000256" key="9">
    <source>
        <dbReference type="ARBA" id="ARBA00023014"/>
    </source>
</evidence>
<evidence type="ECO:0000313" key="15">
    <source>
        <dbReference type="EMBL" id="CAA6808250.1"/>
    </source>
</evidence>
<dbReference type="InterPro" id="IPR036873">
    <property type="entry name" value="Rhodanese-like_dom_sf"/>
</dbReference>
<evidence type="ECO:0000256" key="5">
    <source>
        <dbReference type="ARBA" id="ARBA00022485"/>
    </source>
</evidence>
<dbReference type="PANTHER" id="PTHR35113">
    <property type="entry name" value="FERREDOXIN-THIOREDOXIN REDUCTASE CATALYTIC CHAIN, CHLOROPLASTIC"/>
    <property type="match status" value="1"/>
</dbReference>
<organism evidence="15">
    <name type="scientific">uncultured Sulfurovum sp</name>
    <dbReference type="NCBI Taxonomy" id="269237"/>
    <lineage>
        <taxon>Bacteria</taxon>
        <taxon>Pseudomonadati</taxon>
        <taxon>Campylobacterota</taxon>
        <taxon>Epsilonproteobacteria</taxon>
        <taxon>Campylobacterales</taxon>
        <taxon>Sulfurovaceae</taxon>
        <taxon>Sulfurovum</taxon>
        <taxon>environmental samples</taxon>
    </lineage>
</organism>
<evidence type="ECO:0000256" key="10">
    <source>
        <dbReference type="ARBA" id="ARBA00023157"/>
    </source>
</evidence>
<dbReference type="AlphaFoldDB" id="A0A6S6SRI2"/>
<keyword evidence="10" id="KW-1015">Disulfide bond</keyword>
<keyword evidence="8" id="KW-0408">Iron</keyword>
<evidence type="ECO:0000259" key="14">
    <source>
        <dbReference type="PROSITE" id="PS50206"/>
    </source>
</evidence>
<comment type="cofactor">
    <cofactor evidence="1">
        <name>[4Fe-4S] cluster</name>
        <dbReference type="ChEBI" id="CHEBI:49883"/>
    </cofactor>
</comment>
<dbReference type="InterPro" id="IPR004209">
    <property type="entry name" value="FTR_bsu"/>
</dbReference>
<evidence type="ECO:0000256" key="1">
    <source>
        <dbReference type="ARBA" id="ARBA00001966"/>
    </source>
</evidence>
<dbReference type="PROSITE" id="PS50206">
    <property type="entry name" value="RHODANESE_3"/>
    <property type="match status" value="1"/>
</dbReference>
<dbReference type="EMBL" id="CACVAX010000018">
    <property type="protein sequence ID" value="CAA6808250.1"/>
    <property type="molecule type" value="Genomic_DNA"/>
</dbReference>
<comment type="subunit">
    <text evidence="11">Heterodimer of subunit A (variable subunit) and subunit B (catalytic subunit). Heterodimeric FTR forms a complex with ferredoxin and thioredoxin.</text>
</comment>
<accession>A0A6S6SRI2</accession>
<dbReference type="SMART" id="SM00450">
    <property type="entry name" value="RHOD"/>
    <property type="match status" value="1"/>
</dbReference>
<dbReference type="GO" id="GO:0046872">
    <property type="term" value="F:metal ion binding"/>
    <property type="evidence" value="ECO:0007669"/>
    <property type="project" value="UniProtKB-KW"/>
</dbReference>
<keyword evidence="6" id="KW-0479">Metal-binding</keyword>
<evidence type="ECO:0000256" key="3">
    <source>
        <dbReference type="ARBA" id="ARBA00007941"/>
    </source>
</evidence>
<dbReference type="InterPro" id="IPR036644">
    <property type="entry name" value="FTR_bsu_sf"/>
</dbReference>
<dbReference type="Pfam" id="PF02943">
    <property type="entry name" value="FeThRed_B"/>
    <property type="match status" value="1"/>
</dbReference>